<accession>A0A5J4YV78</accession>
<comment type="cofactor">
    <cofactor evidence="9">
        <name>[2Fe-2S] cluster</name>
        <dbReference type="ChEBI" id="CHEBI:190135"/>
    </cofactor>
</comment>
<evidence type="ECO:0000256" key="1">
    <source>
        <dbReference type="ARBA" id="ARBA00001966"/>
    </source>
</evidence>
<reference evidence="12" key="1">
    <citation type="journal article" date="2019" name="Nat. Commun.">
        <title>Expansion of phycobilisome linker gene families in mesophilic red algae.</title>
        <authorList>
            <person name="Lee J."/>
            <person name="Kim D."/>
            <person name="Bhattacharya D."/>
            <person name="Yoon H.S."/>
        </authorList>
    </citation>
    <scope>NUCLEOTIDE SEQUENCE [LARGE SCALE GENOMIC DNA]</scope>
    <source>
        <strain evidence="12">CCMP 1328</strain>
    </source>
</reference>
<dbReference type="OMA" id="RNHYCMY"/>
<evidence type="ECO:0000256" key="4">
    <source>
        <dbReference type="ARBA" id="ARBA00022723"/>
    </source>
</evidence>
<dbReference type="Gene3D" id="3.40.50.740">
    <property type="match status" value="1"/>
</dbReference>
<keyword evidence="11" id="KW-0830">Ubiquinone</keyword>
<organism evidence="11 12">
    <name type="scientific">Porphyridium purpureum</name>
    <name type="common">Red alga</name>
    <name type="synonym">Porphyridium cruentum</name>
    <dbReference type="NCBI Taxonomy" id="35688"/>
    <lineage>
        <taxon>Eukaryota</taxon>
        <taxon>Rhodophyta</taxon>
        <taxon>Bangiophyceae</taxon>
        <taxon>Porphyridiales</taxon>
        <taxon>Porphyridiaceae</taxon>
        <taxon>Porphyridium</taxon>
    </lineage>
</organism>
<dbReference type="GO" id="GO:0016020">
    <property type="term" value="C:membrane"/>
    <property type="evidence" value="ECO:0007669"/>
    <property type="project" value="TreeGrafter"/>
</dbReference>
<dbReference type="PANTHER" id="PTHR43105">
    <property type="entry name" value="RESPIRATORY NITRATE REDUCTASE"/>
    <property type="match status" value="1"/>
</dbReference>
<evidence type="ECO:0000313" key="12">
    <source>
        <dbReference type="Proteomes" id="UP000324585"/>
    </source>
</evidence>
<comment type="cofactor">
    <cofactor evidence="1">
        <name>[4Fe-4S] cluster</name>
        <dbReference type="ChEBI" id="CHEBI:49883"/>
    </cofactor>
</comment>
<dbReference type="GO" id="GO:0046872">
    <property type="term" value="F:metal ion binding"/>
    <property type="evidence" value="ECO:0007669"/>
    <property type="project" value="UniProtKB-KW"/>
</dbReference>
<dbReference type="OrthoDB" id="10249365at2759"/>
<keyword evidence="12" id="KW-1185">Reference proteome</keyword>
<keyword evidence="5" id="KW-1278">Translocase</keyword>
<evidence type="ECO:0000256" key="2">
    <source>
        <dbReference type="ARBA" id="ARBA00005404"/>
    </source>
</evidence>
<sequence length="521" mass="57038">MGATSRLLRPCMAAVQQAPDAVVLRAVGALTSKPYAFTSRSWELKSTSSVDVLDGVGSNIRVDTRGTEVMRILPRLNEDVNEEWISDKSRFSYDGLKTQRLNQPMVRDKDNNFVPIGWDKARILMKNVVLKLDRHNAERKYVAHAVLGPYVDMEAAIQLRAQFLWHFPNVVFTLQEQPSFAVSDFRHNFKLNTGLAGMEQADVILLVGCNPRKEAPLLNTRLRKAVLHHGARVASVGCYANLTYAQEHLGITPATLKQLADGTHPFCDVLKSAQNPVIIVSNKALQRADGESIFAASQKIASSCGMIRDDWDGFNVLHQGANTVGLMEIGFDTRDSAAYKNDGKQLWQDSKLLFLMGADDVDGMEVADDAFVVYQGHHGDRGAAVANLVLPGPAYTEKSATYVNTEGRVQGSKRAFFPPGHARDDAETLAALFGEDWQPEAAANAGMELLAPGALNAMTAPRLLPTDRIPIKGAPDVHLEFLEAPLGAPIDNFYMTDPITRASAVMAKATRLSKVNNFDVV</sequence>
<keyword evidence="4" id="KW-0479">Metal-binding</keyword>
<evidence type="ECO:0000256" key="3">
    <source>
        <dbReference type="ARBA" id="ARBA00022485"/>
    </source>
</evidence>
<dbReference type="PANTHER" id="PTHR43105:SF13">
    <property type="entry name" value="NADH-UBIQUINONE OXIDOREDUCTASE 75 KDA SUBUNIT, MITOCHONDRIAL"/>
    <property type="match status" value="1"/>
</dbReference>
<evidence type="ECO:0000256" key="6">
    <source>
        <dbReference type="ARBA" id="ARBA00023004"/>
    </source>
</evidence>
<protein>
    <submittedName>
        <fullName evidence="11">NADH-ubiquinone oxidoreductase 75 kDa subunit</fullName>
    </submittedName>
</protein>
<keyword evidence="6" id="KW-0408">Iron</keyword>
<dbReference type="Pfam" id="PF00384">
    <property type="entry name" value="Molybdopterin"/>
    <property type="match status" value="1"/>
</dbReference>
<evidence type="ECO:0000256" key="8">
    <source>
        <dbReference type="ARBA" id="ARBA00023027"/>
    </source>
</evidence>
<name>A0A5J4YV78_PORPP</name>
<dbReference type="Gene3D" id="3.30.200.210">
    <property type="match status" value="1"/>
</dbReference>
<dbReference type="Proteomes" id="UP000324585">
    <property type="component" value="Unassembled WGS sequence"/>
</dbReference>
<evidence type="ECO:0000256" key="7">
    <source>
        <dbReference type="ARBA" id="ARBA00023014"/>
    </source>
</evidence>
<keyword evidence="8" id="KW-0520">NAD</keyword>
<dbReference type="InterPro" id="IPR015405">
    <property type="entry name" value="NDUFS1-like_C"/>
</dbReference>
<gene>
    <name evidence="11" type="ORF">FVE85_1556</name>
</gene>
<keyword evidence="7" id="KW-0411">Iron-sulfur</keyword>
<dbReference type="InterPro" id="IPR050123">
    <property type="entry name" value="Prok_molybdopt-oxidoreductase"/>
</dbReference>
<dbReference type="InterPro" id="IPR006656">
    <property type="entry name" value="Mopterin_OxRdtase"/>
</dbReference>
<dbReference type="InterPro" id="IPR006963">
    <property type="entry name" value="Mopterin_OxRdtase_4Fe-4S_dom"/>
</dbReference>
<evidence type="ECO:0000256" key="9">
    <source>
        <dbReference type="ARBA" id="ARBA00034078"/>
    </source>
</evidence>
<dbReference type="SUPFAM" id="SSF53706">
    <property type="entry name" value="Formate dehydrogenase/DMSO reductase, domains 1-3"/>
    <property type="match status" value="1"/>
</dbReference>
<proteinExistence type="inferred from homology"/>
<dbReference type="FunFam" id="3.30.200.210:FF:000002">
    <property type="entry name" value="NADH-ubiquinone oxidoreductase 75 kDa subunit"/>
    <property type="match status" value="1"/>
</dbReference>
<dbReference type="PROSITE" id="PS51669">
    <property type="entry name" value="4FE4S_MOW_BIS_MGD"/>
    <property type="match status" value="1"/>
</dbReference>
<feature type="domain" description="4Fe-4S Mo/W bis-MGD-type" evidence="10">
    <location>
        <begin position="44"/>
        <end position="100"/>
    </location>
</feature>
<dbReference type="AlphaFoldDB" id="A0A5J4YV78"/>
<evidence type="ECO:0000259" key="10">
    <source>
        <dbReference type="PROSITE" id="PS51669"/>
    </source>
</evidence>
<dbReference type="Pfam" id="PF09326">
    <property type="entry name" value="NADH_dhqG_C"/>
    <property type="match status" value="1"/>
</dbReference>
<comment type="similarity">
    <text evidence="2">Belongs to the complex I 75 kDa subunit family.</text>
</comment>
<evidence type="ECO:0000256" key="5">
    <source>
        <dbReference type="ARBA" id="ARBA00022967"/>
    </source>
</evidence>
<dbReference type="Pfam" id="PF22151">
    <property type="entry name" value="Fer4_NDSU1"/>
    <property type="match status" value="1"/>
</dbReference>
<comment type="caution">
    <text evidence="11">The sequence shown here is derived from an EMBL/GenBank/DDBJ whole genome shotgun (WGS) entry which is preliminary data.</text>
</comment>
<dbReference type="GO" id="GO:0016651">
    <property type="term" value="F:oxidoreductase activity, acting on NAD(P)H"/>
    <property type="evidence" value="ECO:0007669"/>
    <property type="project" value="InterPro"/>
</dbReference>
<evidence type="ECO:0000313" key="11">
    <source>
        <dbReference type="EMBL" id="KAA8495401.1"/>
    </source>
</evidence>
<dbReference type="GO" id="GO:0051539">
    <property type="term" value="F:4 iron, 4 sulfur cluster binding"/>
    <property type="evidence" value="ECO:0007669"/>
    <property type="project" value="UniProtKB-KW"/>
</dbReference>
<dbReference type="EMBL" id="VRMN01000003">
    <property type="protein sequence ID" value="KAA8495401.1"/>
    <property type="molecule type" value="Genomic_DNA"/>
</dbReference>
<keyword evidence="3" id="KW-0004">4Fe-4S</keyword>